<name>F0XSY3_GROCL</name>
<feature type="compositionally biased region" description="Low complexity" evidence="1">
    <location>
        <begin position="96"/>
        <end position="107"/>
    </location>
</feature>
<reference evidence="2 3" key="1">
    <citation type="journal article" date="2011" name="Proc. Natl. Acad. Sci. U.S.A.">
        <title>Genome and transcriptome analyses of the mountain pine beetle-fungal symbiont Grosmannia clavigera, a lodgepole pine pathogen.</title>
        <authorList>
            <person name="DiGuistini S."/>
            <person name="Wang Y."/>
            <person name="Liao N.Y."/>
            <person name="Taylor G."/>
            <person name="Tanguay P."/>
            <person name="Feau N."/>
            <person name="Henrissat B."/>
            <person name="Chan S.K."/>
            <person name="Hesse-Orce U."/>
            <person name="Alamouti S.M."/>
            <person name="Tsui C.K.M."/>
            <person name="Docking R.T."/>
            <person name="Levasseur A."/>
            <person name="Haridas S."/>
            <person name="Robertson G."/>
            <person name="Birol I."/>
            <person name="Holt R.A."/>
            <person name="Marra M.A."/>
            <person name="Hamelin R.C."/>
            <person name="Hirst M."/>
            <person name="Jones S.J.M."/>
            <person name="Bohlmann J."/>
            <person name="Breuil C."/>
        </authorList>
    </citation>
    <scope>NUCLEOTIDE SEQUENCE [LARGE SCALE GENOMIC DNA]</scope>
    <source>
        <strain evidence="3">kw1407 / UAMH 11150</strain>
    </source>
</reference>
<dbReference type="GeneID" id="25978929"/>
<organism evidence="3">
    <name type="scientific">Grosmannia clavigera (strain kw1407 / UAMH 11150)</name>
    <name type="common">Blue stain fungus</name>
    <name type="synonym">Graphiocladiella clavigera</name>
    <dbReference type="NCBI Taxonomy" id="655863"/>
    <lineage>
        <taxon>Eukaryota</taxon>
        <taxon>Fungi</taxon>
        <taxon>Dikarya</taxon>
        <taxon>Ascomycota</taxon>
        <taxon>Pezizomycotina</taxon>
        <taxon>Sordariomycetes</taxon>
        <taxon>Sordariomycetidae</taxon>
        <taxon>Ophiostomatales</taxon>
        <taxon>Ophiostomataceae</taxon>
        <taxon>Leptographium</taxon>
    </lineage>
</organism>
<protein>
    <submittedName>
        <fullName evidence="2">Uncharacterized protein</fullName>
    </submittedName>
</protein>
<dbReference type="OrthoDB" id="5226159at2759"/>
<evidence type="ECO:0000313" key="3">
    <source>
        <dbReference type="Proteomes" id="UP000007796"/>
    </source>
</evidence>
<dbReference type="RefSeq" id="XP_014168652.1">
    <property type="nucleotide sequence ID" value="XM_014313177.1"/>
</dbReference>
<dbReference type="AlphaFoldDB" id="F0XSY3"/>
<dbReference type="EMBL" id="GL629997">
    <property type="protein sequence ID" value="EFW99169.1"/>
    <property type="molecule type" value="Genomic_DNA"/>
</dbReference>
<evidence type="ECO:0000313" key="2">
    <source>
        <dbReference type="EMBL" id="EFW99169.1"/>
    </source>
</evidence>
<accession>F0XSY3</accession>
<gene>
    <name evidence="2" type="ORF">CMQ_5590</name>
</gene>
<evidence type="ECO:0000256" key="1">
    <source>
        <dbReference type="SAM" id="MobiDB-lite"/>
    </source>
</evidence>
<dbReference type="HOGENOM" id="CLU_1525312_0_0_1"/>
<dbReference type="eggNOG" id="ENOG502RMKI">
    <property type="taxonomic scope" value="Eukaryota"/>
</dbReference>
<feature type="region of interest" description="Disordered" evidence="1">
    <location>
        <begin position="68"/>
        <end position="122"/>
    </location>
</feature>
<proteinExistence type="predicted"/>
<dbReference type="Proteomes" id="UP000007796">
    <property type="component" value="Unassembled WGS sequence"/>
</dbReference>
<keyword evidence="3" id="KW-1185">Reference proteome</keyword>
<sequence length="176" mass="19116">MHTYNAIRTCVARLHKKISFRRKSAKARPTISQPFDFKKEDTLCFLRGISSEELTVMREKAAASIVGSATNSPFPDSPPLPSSQAHGESDHRIVRTHTANSASTTATGMARRSPQPCRSHSQQYDYHNHYNHRAGGPMTFHSVVLASAEAYAPAGLASASCSSSASSINSLGRDRD</sequence>
<dbReference type="InParanoid" id="F0XSY3"/>